<evidence type="ECO:0000256" key="5">
    <source>
        <dbReference type="HAMAP-Rule" id="MF_00340"/>
    </source>
</evidence>
<dbReference type="GO" id="GO:0015934">
    <property type="term" value="C:large ribosomal subunit"/>
    <property type="evidence" value="ECO:0007669"/>
    <property type="project" value="InterPro"/>
</dbReference>
<comment type="caution">
    <text evidence="7">The sequence shown here is derived from an EMBL/GenBank/DDBJ whole genome shotgun (WGS) entry which is preliminary data.</text>
</comment>
<gene>
    <name evidence="5 7" type="primary">rpmF</name>
    <name evidence="7" type="ORF">COW24_02140</name>
</gene>
<dbReference type="InterPro" id="IPR002677">
    <property type="entry name" value="Ribosomal_bL32"/>
</dbReference>
<organism evidence="7 8">
    <name type="scientific">Candidatus Kerfeldbacteria bacterium CG15_BIG_FIL_POST_REV_8_21_14_020_45_12</name>
    <dbReference type="NCBI Taxonomy" id="2014247"/>
    <lineage>
        <taxon>Bacteria</taxon>
        <taxon>Candidatus Kerfeldiibacteriota</taxon>
    </lineage>
</organism>
<evidence type="ECO:0000256" key="6">
    <source>
        <dbReference type="SAM" id="MobiDB-lite"/>
    </source>
</evidence>
<comment type="similarity">
    <text evidence="1 5">Belongs to the bacterial ribosomal protein bL32 family.</text>
</comment>
<sequence length="87" mass="9616">MSVPKKKLSSRRTRARRSHHSAKVVGVMPSPIPGDDSMLRPHHSHSHNGKVYTWKELKGMMKPAAVVEKKPKVATKKPAKAVAKKSS</sequence>
<reference evidence="7 8" key="1">
    <citation type="submission" date="2017-09" db="EMBL/GenBank/DDBJ databases">
        <title>Depth-based differentiation of microbial function through sediment-hosted aquifers and enrichment of novel symbionts in the deep terrestrial subsurface.</title>
        <authorList>
            <person name="Probst A.J."/>
            <person name="Ladd B."/>
            <person name="Jarett J.K."/>
            <person name="Geller-Mcgrath D.E."/>
            <person name="Sieber C.M."/>
            <person name="Emerson J.B."/>
            <person name="Anantharaman K."/>
            <person name="Thomas B.C."/>
            <person name="Malmstrom R."/>
            <person name="Stieglmeier M."/>
            <person name="Klingl A."/>
            <person name="Woyke T."/>
            <person name="Ryan C.M."/>
            <person name="Banfield J.F."/>
        </authorList>
    </citation>
    <scope>NUCLEOTIDE SEQUENCE [LARGE SCALE GENOMIC DNA]</scope>
    <source>
        <strain evidence="7">CG15_BIG_FIL_POST_REV_8_21_14_020_45_12</strain>
    </source>
</reference>
<dbReference type="Pfam" id="PF01783">
    <property type="entry name" value="Ribosomal_L32p"/>
    <property type="match status" value="1"/>
</dbReference>
<feature type="region of interest" description="Disordered" evidence="6">
    <location>
        <begin position="1"/>
        <end position="47"/>
    </location>
</feature>
<evidence type="ECO:0000256" key="1">
    <source>
        <dbReference type="ARBA" id="ARBA00008560"/>
    </source>
</evidence>
<evidence type="ECO:0000256" key="2">
    <source>
        <dbReference type="ARBA" id="ARBA00022980"/>
    </source>
</evidence>
<dbReference type="NCBIfam" id="TIGR01031">
    <property type="entry name" value="rpmF_bact"/>
    <property type="match status" value="1"/>
</dbReference>
<protein>
    <recommendedName>
        <fullName evidence="4 5">Large ribosomal subunit protein bL32</fullName>
    </recommendedName>
</protein>
<name>A0A2M7H494_9BACT</name>
<dbReference type="AlphaFoldDB" id="A0A2M7H494"/>
<keyword evidence="2 5" id="KW-0689">Ribosomal protein</keyword>
<dbReference type="Proteomes" id="UP000230292">
    <property type="component" value="Unassembled WGS sequence"/>
</dbReference>
<evidence type="ECO:0000313" key="8">
    <source>
        <dbReference type="Proteomes" id="UP000230292"/>
    </source>
</evidence>
<dbReference type="SUPFAM" id="SSF57829">
    <property type="entry name" value="Zn-binding ribosomal proteins"/>
    <property type="match status" value="1"/>
</dbReference>
<keyword evidence="3 5" id="KW-0687">Ribonucleoprotein</keyword>
<dbReference type="GO" id="GO:0003735">
    <property type="term" value="F:structural constituent of ribosome"/>
    <property type="evidence" value="ECO:0007669"/>
    <property type="project" value="InterPro"/>
</dbReference>
<evidence type="ECO:0000256" key="3">
    <source>
        <dbReference type="ARBA" id="ARBA00023274"/>
    </source>
</evidence>
<dbReference type="HAMAP" id="MF_00340">
    <property type="entry name" value="Ribosomal_bL32"/>
    <property type="match status" value="1"/>
</dbReference>
<dbReference type="EMBL" id="PFGC01000028">
    <property type="protein sequence ID" value="PIW37043.1"/>
    <property type="molecule type" value="Genomic_DNA"/>
</dbReference>
<dbReference type="GO" id="GO:0006412">
    <property type="term" value="P:translation"/>
    <property type="evidence" value="ECO:0007669"/>
    <property type="project" value="UniProtKB-UniRule"/>
</dbReference>
<accession>A0A2M7H494</accession>
<feature type="compositionally biased region" description="Basic residues" evidence="6">
    <location>
        <begin position="1"/>
        <end position="22"/>
    </location>
</feature>
<evidence type="ECO:0000313" key="7">
    <source>
        <dbReference type="EMBL" id="PIW37043.1"/>
    </source>
</evidence>
<proteinExistence type="inferred from homology"/>
<dbReference type="InterPro" id="IPR011332">
    <property type="entry name" value="Ribosomal_zn-bd"/>
</dbReference>
<evidence type="ECO:0000256" key="4">
    <source>
        <dbReference type="ARBA" id="ARBA00035178"/>
    </source>
</evidence>